<organism evidence="2">
    <name type="scientific">hydrothermal vent metagenome</name>
    <dbReference type="NCBI Taxonomy" id="652676"/>
    <lineage>
        <taxon>unclassified sequences</taxon>
        <taxon>metagenomes</taxon>
        <taxon>ecological metagenomes</taxon>
    </lineage>
</organism>
<name>A0A3B0T6E5_9ZZZZ</name>
<feature type="domain" description="ER-bound oxygenase mpaB/mpaB'/Rubber oxygenase catalytic" evidence="1">
    <location>
        <begin position="59"/>
        <end position="281"/>
    </location>
</feature>
<reference evidence="2" key="1">
    <citation type="submission" date="2018-06" db="EMBL/GenBank/DDBJ databases">
        <authorList>
            <person name="Zhirakovskaya E."/>
        </authorList>
    </citation>
    <scope>NUCLEOTIDE SEQUENCE</scope>
</reference>
<dbReference type="Pfam" id="PF09995">
    <property type="entry name" value="MPAB_Lcp_cat"/>
    <property type="match status" value="1"/>
</dbReference>
<gene>
    <name evidence="2" type="ORF">MNBD_ACTINO01-214</name>
</gene>
<evidence type="ECO:0000259" key="1">
    <source>
        <dbReference type="Pfam" id="PF09995"/>
    </source>
</evidence>
<accession>A0A3B0T6E5</accession>
<dbReference type="GO" id="GO:0016491">
    <property type="term" value="F:oxidoreductase activity"/>
    <property type="evidence" value="ECO:0007669"/>
    <property type="project" value="InterPro"/>
</dbReference>
<dbReference type="InterPro" id="IPR018713">
    <property type="entry name" value="MPAB/Lcp_cat_dom"/>
</dbReference>
<dbReference type="AlphaFoldDB" id="A0A3B0T6E5"/>
<dbReference type="PANTHER" id="PTHR36151:SF3">
    <property type="entry name" value="ER-BOUND OXYGENASE MPAB_MPAB'_RUBBER OXYGENASE CATALYTIC DOMAIN-CONTAINING PROTEIN"/>
    <property type="match status" value="1"/>
</dbReference>
<dbReference type="EMBL" id="UOEI01000652">
    <property type="protein sequence ID" value="VAW08917.1"/>
    <property type="molecule type" value="Genomic_DNA"/>
</dbReference>
<proteinExistence type="predicted"/>
<feature type="non-terminal residue" evidence="2">
    <location>
        <position position="1"/>
    </location>
</feature>
<protein>
    <recommendedName>
        <fullName evidence="1">ER-bound oxygenase mpaB/mpaB'/Rubber oxygenase catalytic domain-containing protein</fullName>
    </recommendedName>
</protein>
<sequence>KYQVPSTKYPPSMDVSSLNPRSRIAESASSLFSHASYPLEHSLDYPRDPGLFGPDSVTWQVVGDAAAFIGGIRALLIQAAHPEVVAGVVEHSTYETDPLGRLSRTSAYVAATSYGAMPEVEAVLEVVNRAHTGIVGTSHRGRSYSANSPRYAAWVHNALADSFLTAYESFGPRPLDPPDHDRYVQEQARLGARFQTEDLPTTRNDLAAWIADHPDIGPSPGMEQVVAFLADPPLPRSASGPYAVLFQAAITTIPDRIATILGVRRRLGAHPCGSVLTRTLRWALGASPSWWLALERTATPLPKGVAFRRPPPIVGVEQRFAASLRGR</sequence>
<dbReference type="PANTHER" id="PTHR36151">
    <property type="entry name" value="BLR2777 PROTEIN"/>
    <property type="match status" value="1"/>
</dbReference>
<evidence type="ECO:0000313" key="2">
    <source>
        <dbReference type="EMBL" id="VAW08917.1"/>
    </source>
</evidence>